<reference evidence="1 2" key="1">
    <citation type="submission" date="2014-12" db="EMBL/GenBank/DDBJ databases">
        <title>Draft genome sequences of 29 type strains of Enterococci.</title>
        <authorList>
            <person name="Zhong Z."/>
            <person name="Sun Z."/>
            <person name="Liu W."/>
            <person name="Zhang W."/>
            <person name="Zhang H."/>
        </authorList>
    </citation>
    <scope>NUCLEOTIDE SEQUENCE [LARGE SCALE GENOMIC DNA]</scope>
    <source>
        <strain evidence="1 2">DSM 17029</strain>
    </source>
</reference>
<keyword evidence="2" id="KW-1185">Reference proteome</keyword>
<proteinExistence type="predicted"/>
<name>A0A1L8RIR7_9ENTE</name>
<comment type="caution">
    <text evidence="1">The sequence shown here is derived from an EMBL/GenBank/DDBJ whole genome shotgun (WGS) entry which is preliminary data.</text>
</comment>
<evidence type="ECO:0008006" key="3">
    <source>
        <dbReference type="Google" id="ProtNLM"/>
    </source>
</evidence>
<protein>
    <recommendedName>
        <fullName evidence="3">DNA-directed RNA polymerase beta subunit</fullName>
    </recommendedName>
</protein>
<dbReference type="AlphaFoldDB" id="A0A1L8RIR7"/>
<dbReference type="STRING" id="214095.RU97_GL001176"/>
<sequence>MVKWAGFYLSEHSAQMERAEAFDYPEQHPRMSQADIEACLEKALTKDLQIRLQKEEVDLEGHYRPDLVGKITGYDEEGLYIARQQVRYDEIRFVQIEAFHKWSATEAE</sequence>
<accession>A0A1L8RIR7</accession>
<gene>
    <name evidence="1" type="ORF">RU97_GL001176</name>
</gene>
<evidence type="ECO:0000313" key="2">
    <source>
        <dbReference type="Proteomes" id="UP000181884"/>
    </source>
</evidence>
<dbReference type="Proteomes" id="UP000181884">
    <property type="component" value="Unassembled WGS sequence"/>
</dbReference>
<organism evidence="1 2">
    <name type="scientific">Enterococcus canis</name>
    <dbReference type="NCBI Taxonomy" id="214095"/>
    <lineage>
        <taxon>Bacteria</taxon>
        <taxon>Bacillati</taxon>
        <taxon>Bacillota</taxon>
        <taxon>Bacilli</taxon>
        <taxon>Lactobacillales</taxon>
        <taxon>Enterococcaceae</taxon>
        <taxon>Enterococcus</taxon>
    </lineage>
</organism>
<evidence type="ECO:0000313" key="1">
    <source>
        <dbReference type="EMBL" id="OJG19605.1"/>
    </source>
</evidence>
<dbReference type="EMBL" id="JXKH01000002">
    <property type="protein sequence ID" value="OJG19605.1"/>
    <property type="molecule type" value="Genomic_DNA"/>
</dbReference>